<dbReference type="Proteomes" id="UP000590412">
    <property type="component" value="Unassembled WGS sequence"/>
</dbReference>
<dbReference type="InterPro" id="IPR056751">
    <property type="entry name" value="PAS_13"/>
</dbReference>
<dbReference type="GO" id="GO:0005634">
    <property type="term" value="C:nucleus"/>
    <property type="evidence" value="ECO:0007669"/>
    <property type="project" value="UniProtKB-SubCell"/>
</dbReference>
<dbReference type="InterPro" id="IPR050335">
    <property type="entry name" value="ERT1_acuK_gluconeogen_tf"/>
</dbReference>
<dbReference type="GO" id="GO:0006094">
    <property type="term" value="P:gluconeogenesis"/>
    <property type="evidence" value="ECO:0007669"/>
    <property type="project" value="UniProtKB-KW"/>
</dbReference>
<keyword evidence="9" id="KW-0804">Transcription</keyword>
<feature type="compositionally biased region" description="Low complexity" evidence="13">
    <location>
        <begin position="157"/>
        <end position="178"/>
    </location>
</feature>
<evidence type="ECO:0000256" key="13">
    <source>
        <dbReference type="SAM" id="MobiDB-lite"/>
    </source>
</evidence>
<evidence type="ECO:0000256" key="10">
    <source>
        <dbReference type="ARBA" id="ARBA00023242"/>
    </source>
</evidence>
<evidence type="ECO:0000256" key="8">
    <source>
        <dbReference type="ARBA" id="ARBA00023159"/>
    </source>
</evidence>
<dbReference type="GO" id="GO:0008270">
    <property type="term" value="F:zinc ion binding"/>
    <property type="evidence" value="ECO:0007669"/>
    <property type="project" value="InterPro"/>
</dbReference>
<dbReference type="PROSITE" id="PS50048">
    <property type="entry name" value="ZN2_CY6_FUNGAL_2"/>
    <property type="match status" value="1"/>
</dbReference>
<keyword evidence="3" id="KW-0312">Gluconeogenesis</keyword>
<evidence type="ECO:0000256" key="6">
    <source>
        <dbReference type="ARBA" id="ARBA00023015"/>
    </source>
</evidence>
<dbReference type="PROSITE" id="PS00463">
    <property type="entry name" value="ZN2_CY6_FUNGAL_1"/>
    <property type="match status" value="1"/>
</dbReference>
<feature type="region of interest" description="Disordered" evidence="13">
    <location>
        <begin position="1"/>
        <end position="34"/>
    </location>
</feature>
<dbReference type="InterPro" id="IPR036864">
    <property type="entry name" value="Zn2-C6_fun-type_DNA-bd_sf"/>
</dbReference>
<comment type="caution">
    <text evidence="16">The sequence shown here is derived from an EMBL/GenBank/DDBJ whole genome shotgun (WGS) entry which is preliminary data.</text>
</comment>
<dbReference type="PANTHER" id="PTHR47659:SF1">
    <property type="entry name" value="TRANSCRIPTION ACTIVATOR OF GLUCONEOGENESIS ERT1"/>
    <property type="match status" value="1"/>
</dbReference>
<dbReference type="Pfam" id="PF00172">
    <property type="entry name" value="Zn_clus"/>
    <property type="match status" value="1"/>
</dbReference>
<feature type="domain" description="Zn(2)-C6 fungal-type" evidence="14">
    <location>
        <begin position="35"/>
        <end position="64"/>
    </location>
</feature>
<feature type="compositionally biased region" description="Polar residues" evidence="13">
    <location>
        <begin position="193"/>
        <end position="202"/>
    </location>
</feature>
<dbReference type="PROSITE" id="PS50112">
    <property type="entry name" value="PAS"/>
    <property type="match status" value="1"/>
</dbReference>
<evidence type="ECO:0000256" key="11">
    <source>
        <dbReference type="ARBA" id="ARBA00037475"/>
    </source>
</evidence>
<sequence>MTENQEVKYADSDHENSAESENPTVKPRRKKTSRACNHCHKAHMTCDPGRPCKRCIQRGLDQTCEDAPRKRKKYLDDVPNSSLTIKRTQSLPQDPRSSHELQHGYSLNTSLQKPDAQNMPPLGQNTHTFLDMQTRLQSRQSNERDQQVPLSHDGTTLQQEQQPQLQLQHQLSHQQQVHPHTHSTTPHLARPASTFQDSYQVHQQPQRPQSLPQPNNFIPNHTTYQATLFQHNALGSAMQSAPDYYFHNSFNQSRQHSQSEHEQPSASSNLAPHLQPPAPPAPPPPPSSSQQPTNASSPTSFIQHQKKSKFLSSAADLEYATLSNILQDNFSGHHTTSNEATPNSHIMSPNLSPHNMSSAANTVPPIPSVEYQAENTETSSRTNGANQKHLDVPSAPTFRNTSTMFENSKYPKCDESINQYFIGQVDSEKSSLFPDIITAIEEMKNTDYAVYQERNAKSNLSFSIGISHDENNSSSVSGKEDAFFKEPEEIYAKVTKPFSYTPGYHSLIAYLRKRFPKPLLVEMAKSMAIYRPSFIACTNSLKEHDLIFMEQCFQRTLLTYDNFIKVSGTPTIVWRRTGEIAYVGDEFCVLTGWSKDQLMGKCQRKFIVELLDDKSVVEYFQVFSRIAFGDFLGATMTECTLLTPKPDVKIRTGCVWTLKRDVFGIPMMIVGNFLPII</sequence>
<evidence type="ECO:0000256" key="7">
    <source>
        <dbReference type="ARBA" id="ARBA00023125"/>
    </source>
</evidence>
<proteinExistence type="inferred from homology"/>
<keyword evidence="7" id="KW-0238">DNA-binding</keyword>
<feature type="domain" description="PAS" evidence="15">
    <location>
        <begin position="556"/>
        <end position="630"/>
    </location>
</feature>
<evidence type="ECO:0000256" key="3">
    <source>
        <dbReference type="ARBA" id="ARBA00022432"/>
    </source>
</evidence>
<dbReference type="Gene3D" id="4.10.240.10">
    <property type="entry name" value="Zn(2)-C6 fungal-type DNA-binding domain"/>
    <property type="match status" value="1"/>
</dbReference>
<comment type="subcellular location">
    <subcellularLocation>
        <location evidence="1">Nucleus</location>
    </subcellularLocation>
</comment>
<keyword evidence="6" id="KW-0805">Transcription regulation</keyword>
<dbReference type="InterPro" id="IPR000014">
    <property type="entry name" value="PAS"/>
</dbReference>
<dbReference type="GO" id="GO:0000981">
    <property type="term" value="F:DNA-binding transcription factor activity, RNA polymerase II-specific"/>
    <property type="evidence" value="ECO:0007669"/>
    <property type="project" value="InterPro"/>
</dbReference>
<dbReference type="CDD" id="cd00067">
    <property type="entry name" value="GAL4"/>
    <property type="match status" value="1"/>
</dbReference>
<dbReference type="AlphaFoldDB" id="A0A8X7TCI2"/>
<reference evidence="16" key="1">
    <citation type="submission" date="2020-03" db="EMBL/GenBank/DDBJ databases">
        <title>FDA dAtabase for Regulatory Grade micrObial Sequences (FDA-ARGOS): Supporting development and validation of Infectious Disease Dx tests.</title>
        <authorList>
            <person name="Campos J."/>
            <person name="Goldberg B."/>
            <person name="Tallon L."/>
            <person name="Sadzewicz L."/>
            <person name="Vavikolanu K."/>
            <person name="Mehta A."/>
            <person name="Aluvathingal J."/>
            <person name="Nadendla S."/>
            <person name="Nandy P."/>
            <person name="Geyer C."/>
            <person name="Yan Y."/>
            <person name="Sichtig H."/>
        </authorList>
    </citation>
    <scope>NUCLEOTIDE SEQUENCE [LARGE SCALE GENOMIC DNA]</scope>
    <source>
        <strain evidence="16">FDAARGOS_652</strain>
    </source>
</reference>
<feature type="region of interest" description="Disordered" evidence="13">
    <location>
        <begin position="333"/>
        <end position="401"/>
    </location>
</feature>
<evidence type="ECO:0000256" key="12">
    <source>
        <dbReference type="ARBA" id="ARBA00040903"/>
    </source>
</evidence>
<evidence type="ECO:0000313" key="17">
    <source>
        <dbReference type="Proteomes" id="UP000590412"/>
    </source>
</evidence>
<evidence type="ECO:0000256" key="9">
    <source>
        <dbReference type="ARBA" id="ARBA00023163"/>
    </source>
</evidence>
<feature type="region of interest" description="Disordered" evidence="13">
    <location>
        <begin position="136"/>
        <end position="219"/>
    </location>
</feature>
<organism evidence="16 17">
    <name type="scientific">Candida parapsilosis</name>
    <name type="common">Yeast</name>
    <dbReference type="NCBI Taxonomy" id="5480"/>
    <lineage>
        <taxon>Eukaryota</taxon>
        <taxon>Fungi</taxon>
        <taxon>Dikarya</taxon>
        <taxon>Ascomycota</taxon>
        <taxon>Saccharomycotina</taxon>
        <taxon>Pichiomycetes</taxon>
        <taxon>Debaryomycetaceae</taxon>
        <taxon>Candida/Lodderomyces clade</taxon>
        <taxon>Candida</taxon>
    </lineage>
</organism>
<feature type="compositionally biased region" description="Polar residues" evidence="13">
    <location>
        <begin position="333"/>
        <end position="361"/>
    </location>
</feature>
<evidence type="ECO:0000256" key="5">
    <source>
        <dbReference type="ARBA" id="ARBA00022833"/>
    </source>
</evidence>
<feature type="compositionally biased region" description="Basic and acidic residues" evidence="13">
    <location>
        <begin position="1"/>
        <end position="17"/>
    </location>
</feature>
<feature type="region of interest" description="Disordered" evidence="13">
    <location>
        <begin position="75"/>
        <end position="101"/>
    </location>
</feature>
<dbReference type="CDD" id="cd00130">
    <property type="entry name" value="PAS"/>
    <property type="match status" value="1"/>
</dbReference>
<comment type="function">
    <text evidence="11">Transcription factor which regulates nonfermentable carbon utilization. Activator of gluconeogenetic genes.</text>
</comment>
<keyword evidence="4" id="KW-0479">Metal-binding</keyword>
<name>A0A8X7TCI2_CANPA</name>
<feature type="region of interest" description="Disordered" evidence="13">
    <location>
        <begin position="251"/>
        <end position="307"/>
    </location>
</feature>
<feature type="compositionally biased region" description="Pro residues" evidence="13">
    <location>
        <begin position="274"/>
        <end position="287"/>
    </location>
</feature>
<feature type="compositionally biased region" description="Low complexity" evidence="13">
    <location>
        <begin position="288"/>
        <end position="300"/>
    </location>
</feature>
<dbReference type="EMBL" id="JABWAB010000004">
    <property type="protein sequence ID" value="KAF6052893.1"/>
    <property type="molecule type" value="Genomic_DNA"/>
</dbReference>
<feature type="compositionally biased region" description="Low complexity" evidence="13">
    <location>
        <begin position="203"/>
        <end position="214"/>
    </location>
</feature>
<dbReference type="InterPro" id="IPR001138">
    <property type="entry name" value="Zn2Cys6_DnaBD"/>
</dbReference>
<feature type="compositionally biased region" description="Polar residues" evidence="13">
    <location>
        <begin position="79"/>
        <end position="92"/>
    </location>
</feature>
<dbReference type="SMART" id="SM00066">
    <property type="entry name" value="GAL4"/>
    <property type="match status" value="1"/>
</dbReference>
<evidence type="ECO:0000256" key="1">
    <source>
        <dbReference type="ARBA" id="ARBA00004123"/>
    </source>
</evidence>
<accession>A0A8X7TCI2</accession>
<dbReference type="Pfam" id="PF24990">
    <property type="entry name" value="PAS_13"/>
    <property type="match status" value="2"/>
</dbReference>
<dbReference type="SUPFAM" id="SSF57701">
    <property type="entry name" value="Zn2/Cys6 DNA-binding domain"/>
    <property type="match status" value="1"/>
</dbReference>
<keyword evidence="8" id="KW-0010">Activator</keyword>
<keyword evidence="10" id="KW-0539">Nucleus</keyword>
<feature type="compositionally biased region" description="Polar residues" evidence="13">
    <location>
        <begin position="373"/>
        <end position="386"/>
    </location>
</feature>
<dbReference type="OrthoDB" id="2538135at2759"/>
<keyword evidence="5" id="KW-0862">Zinc</keyword>
<evidence type="ECO:0000259" key="15">
    <source>
        <dbReference type="PROSITE" id="PS50112"/>
    </source>
</evidence>
<dbReference type="GO" id="GO:0000977">
    <property type="term" value="F:RNA polymerase II transcription regulatory region sequence-specific DNA binding"/>
    <property type="evidence" value="ECO:0007669"/>
    <property type="project" value="TreeGrafter"/>
</dbReference>
<evidence type="ECO:0000313" key="16">
    <source>
        <dbReference type="EMBL" id="KAF6052893.1"/>
    </source>
</evidence>
<evidence type="ECO:0000259" key="14">
    <source>
        <dbReference type="PROSITE" id="PS50048"/>
    </source>
</evidence>
<evidence type="ECO:0000256" key="2">
    <source>
        <dbReference type="ARBA" id="ARBA00010855"/>
    </source>
</evidence>
<dbReference type="GO" id="GO:0009267">
    <property type="term" value="P:cellular response to starvation"/>
    <property type="evidence" value="ECO:0007669"/>
    <property type="project" value="TreeGrafter"/>
</dbReference>
<gene>
    <name evidence="16" type="ORF">FOB60_003149</name>
</gene>
<comment type="similarity">
    <text evidence="2">Belongs to the ERT1/acuK family.</text>
</comment>
<dbReference type="PANTHER" id="PTHR47659">
    <property type="entry name" value="ZN(II)2CYS6 TRANSCRIPTION FACTOR (EUROFUNG)-RELATED"/>
    <property type="match status" value="1"/>
</dbReference>
<protein>
    <recommendedName>
        <fullName evidence="12">Transcription activator of gluconeogenesis ERT1</fullName>
    </recommendedName>
</protein>
<evidence type="ECO:0000256" key="4">
    <source>
        <dbReference type="ARBA" id="ARBA00022723"/>
    </source>
</evidence>